<gene>
    <name evidence="2" type="ORF">ACFSKQ_06385</name>
</gene>
<dbReference type="Pfam" id="PF01370">
    <property type="entry name" value="Epimerase"/>
    <property type="match status" value="1"/>
</dbReference>
<evidence type="ECO:0000313" key="2">
    <source>
        <dbReference type="EMBL" id="MFD2237096.1"/>
    </source>
</evidence>
<dbReference type="PANTHER" id="PTHR43245:SF58">
    <property type="entry name" value="BLL5923 PROTEIN"/>
    <property type="match status" value="1"/>
</dbReference>
<sequence>MRVLVTGSSGFIGRYLVPRLLDEGDEVFVLAREGASEKRPGAVPVPAPADLAAIDKTAEWPEGIEAVIHLAARNPDRRTRMSVSEATLMRANAEGTAALARLSAARGVSRFLFLSSAKIHGAHSERPVVEEDEPAPADAYARSKLRAEEMVRAELAGTATRFTILRPAPVFGAGARGGIAALARLAASHLPLPFANLHSRRSVLSVDNLVDALLLVRGHPAAGDETFLLADEEPPTVAELVEMMRGGQSRRPGLFPFPQKFLAGSLRAGGRGDLADRLSQSFVVDCSRIRLRLGWRPPLPTREALAAR</sequence>
<organism evidence="2 3">
    <name type="scientific">Aureimonas populi</name>
    <dbReference type="NCBI Taxonomy" id="1701758"/>
    <lineage>
        <taxon>Bacteria</taxon>
        <taxon>Pseudomonadati</taxon>
        <taxon>Pseudomonadota</taxon>
        <taxon>Alphaproteobacteria</taxon>
        <taxon>Hyphomicrobiales</taxon>
        <taxon>Aurantimonadaceae</taxon>
        <taxon>Aureimonas</taxon>
    </lineage>
</organism>
<reference evidence="3" key="1">
    <citation type="journal article" date="2019" name="Int. J. Syst. Evol. Microbiol.">
        <title>The Global Catalogue of Microorganisms (GCM) 10K type strain sequencing project: providing services to taxonomists for standard genome sequencing and annotation.</title>
        <authorList>
            <consortium name="The Broad Institute Genomics Platform"/>
            <consortium name="The Broad Institute Genome Sequencing Center for Infectious Disease"/>
            <person name="Wu L."/>
            <person name="Ma J."/>
        </authorList>
    </citation>
    <scope>NUCLEOTIDE SEQUENCE [LARGE SCALE GENOMIC DNA]</scope>
    <source>
        <strain evidence="3">ZS-35-S2</strain>
    </source>
</reference>
<dbReference type="SUPFAM" id="SSF51735">
    <property type="entry name" value="NAD(P)-binding Rossmann-fold domains"/>
    <property type="match status" value="1"/>
</dbReference>
<accession>A0ABW5CLJ7</accession>
<dbReference type="EMBL" id="JBHUIJ010000006">
    <property type="protein sequence ID" value="MFD2237096.1"/>
    <property type="molecule type" value="Genomic_DNA"/>
</dbReference>
<dbReference type="InterPro" id="IPR050177">
    <property type="entry name" value="Lipid_A_modif_metabolic_enz"/>
</dbReference>
<dbReference type="Proteomes" id="UP001597371">
    <property type="component" value="Unassembled WGS sequence"/>
</dbReference>
<feature type="domain" description="NAD-dependent epimerase/dehydratase" evidence="1">
    <location>
        <begin position="3"/>
        <end position="225"/>
    </location>
</feature>
<keyword evidence="3" id="KW-1185">Reference proteome</keyword>
<protein>
    <submittedName>
        <fullName evidence="2">NAD-dependent epimerase/dehydratase family protein</fullName>
    </submittedName>
</protein>
<dbReference type="Gene3D" id="3.40.50.720">
    <property type="entry name" value="NAD(P)-binding Rossmann-like Domain"/>
    <property type="match status" value="1"/>
</dbReference>
<evidence type="ECO:0000313" key="3">
    <source>
        <dbReference type="Proteomes" id="UP001597371"/>
    </source>
</evidence>
<dbReference type="InterPro" id="IPR001509">
    <property type="entry name" value="Epimerase_deHydtase"/>
</dbReference>
<dbReference type="RefSeq" id="WP_209736765.1">
    <property type="nucleotide sequence ID" value="NZ_CP072611.1"/>
</dbReference>
<proteinExistence type="predicted"/>
<comment type="caution">
    <text evidence="2">The sequence shown here is derived from an EMBL/GenBank/DDBJ whole genome shotgun (WGS) entry which is preliminary data.</text>
</comment>
<evidence type="ECO:0000259" key="1">
    <source>
        <dbReference type="Pfam" id="PF01370"/>
    </source>
</evidence>
<dbReference type="PANTHER" id="PTHR43245">
    <property type="entry name" value="BIFUNCTIONAL POLYMYXIN RESISTANCE PROTEIN ARNA"/>
    <property type="match status" value="1"/>
</dbReference>
<dbReference type="InterPro" id="IPR036291">
    <property type="entry name" value="NAD(P)-bd_dom_sf"/>
</dbReference>
<name>A0ABW5CLJ7_9HYPH</name>